<evidence type="ECO:0000256" key="4">
    <source>
        <dbReference type="ARBA" id="ARBA00022475"/>
    </source>
</evidence>
<dbReference type="SUPFAM" id="SSF81330">
    <property type="entry name" value="Gated mechanosensitive channel"/>
    <property type="match status" value="1"/>
</dbReference>
<comment type="subcellular location">
    <subcellularLocation>
        <location evidence="1 10">Cell membrane</location>
        <topology evidence="1 10">Multi-pass membrane protein</topology>
    </subcellularLocation>
</comment>
<comment type="function">
    <text evidence="10">Channel that opens in response to stretch forces in the membrane lipid bilayer. May participate in the regulation of osmotic pressure changes within the cell.</text>
</comment>
<evidence type="ECO:0000256" key="2">
    <source>
        <dbReference type="ARBA" id="ARBA00007254"/>
    </source>
</evidence>
<comment type="subunit">
    <text evidence="10">Homopentamer.</text>
</comment>
<evidence type="ECO:0000256" key="3">
    <source>
        <dbReference type="ARBA" id="ARBA00022448"/>
    </source>
</evidence>
<evidence type="ECO:0000256" key="7">
    <source>
        <dbReference type="ARBA" id="ARBA00023065"/>
    </source>
</evidence>
<keyword evidence="7 10" id="KW-0406">Ion transport</keyword>
<evidence type="ECO:0000313" key="11">
    <source>
        <dbReference type="EMBL" id="KGF04841.1"/>
    </source>
</evidence>
<dbReference type="NCBIfam" id="TIGR00220">
    <property type="entry name" value="mscL"/>
    <property type="match status" value="1"/>
</dbReference>
<name>A0A095X599_9FIRM</name>
<keyword evidence="3 10" id="KW-0813">Transport</keyword>
<dbReference type="InterPro" id="IPR001185">
    <property type="entry name" value="MS_channel"/>
</dbReference>
<comment type="caution">
    <text evidence="11">The sequence shown here is derived from an EMBL/GenBank/DDBJ whole genome shotgun (WGS) entry which is preliminary data.</text>
</comment>
<accession>A0A095X599</accession>
<dbReference type="PROSITE" id="PS01327">
    <property type="entry name" value="MSCL"/>
    <property type="match status" value="1"/>
</dbReference>
<evidence type="ECO:0000256" key="5">
    <source>
        <dbReference type="ARBA" id="ARBA00022692"/>
    </source>
</evidence>
<organism evidence="11 12">
    <name type="scientific">Anaerococcus lactolyticus S7-1-13</name>
    <dbReference type="NCBI Taxonomy" id="1284686"/>
    <lineage>
        <taxon>Bacteria</taxon>
        <taxon>Bacillati</taxon>
        <taxon>Bacillota</taxon>
        <taxon>Tissierellia</taxon>
        <taxon>Tissierellales</taxon>
        <taxon>Peptoniphilaceae</taxon>
        <taxon>Anaerococcus</taxon>
    </lineage>
</organism>
<dbReference type="RefSeq" id="WP_037326604.1">
    <property type="nucleotide sequence ID" value="NZ_JRMW01000024.1"/>
</dbReference>
<feature type="transmembrane region" description="Helical" evidence="10">
    <location>
        <begin position="12"/>
        <end position="35"/>
    </location>
</feature>
<keyword evidence="9 10" id="KW-0407">Ion channel</keyword>
<evidence type="ECO:0000256" key="1">
    <source>
        <dbReference type="ARBA" id="ARBA00004651"/>
    </source>
</evidence>
<evidence type="ECO:0000256" key="8">
    <source>
        <dbReference type="ARBA" id="ARBA00023136"/>
    </source>
</evidence>
<sequence>MLKEFKEFITRGNVLDMAIGIIMGSAFTAIVTSMVEDLLMPILAGLTSGINYEDLVINIAGAQLKLGSFINSVITFLIIAFVLFLMIKSINLLHKKKEEPKVENEKNCPYCKSKIDIDATRCPNCTSKLENYSNANE</sequence>
<keyword evidence="6 10" id="KW-1133">Transmembrane helix</keyword>
<dbReference type="GO" id="GO:0008381">
    <property type="term" value="F:mechanosensitive monoatomic ion channel activity"/>
    <property type="evidence" value="ECO:0007669"/>
    <property type="project" value="UniProtKB-UniRule"/>
</dbReference>
<keyword evidence="8 10" id="KW-0472">Membrane</keyword>
<dbReference type="PANTHER" id="PTHR30266:SF2">
    <property type="entry name" value="LARGE-CONDUCTANCE MECHANOSENSITIVE CHANNEL"/>
    <property type="match status" value="1"/>
</dbReference>
<dbReference type="Proteomes" id="UP000029579">
    <property type="component" value="Unassembled WGS sequence"/>
</dbReference>
<reference evidence="11 12" key="1">
    <citation type="submission" date="2014-07" db="EMBL/GenBank/DDBJ databases">
        <authorList>
            <person name="McCorrison J."/>
            <person name="Sanka R."/>
            <person name="Torralba M."/>
            <person name="Gillis M."/>
            <person name="Haft D.H."/>
            <person name="Methe B."/>
            <person name="Sutton G."/>
            <person name="Nelson K.E."/>
        </authorList>
    </citation>
    <scope>NUCLEOTIDE SEQUENCE [LARGE SCALE GENOMIC DNA]</scope>
    <source>
        <strain evidence="11 12">S7-1-13</strain>
    </source>
</reference>
<evidence type="ECO:0000313" key="12">
    <source>
        <dbReference type="Proteomes" id="UP000029579"/>
    </source>
</evidence>
<dbReference type="eggNOG" id="COG1970">
    <property type="taxonomic scope" value="Bacteria"/>
</dbReference>
<dbReference type="PANTHER" id="PTHR30266">
    <property type="entry name" value="MECHANOSENSITIVE CHANNEL MSCL"/>
    <property type="match status" value="1"/>
</dbReference>
<dbReference type="GO" id="GO:0005886">
    <property type="term" value="C:plasma membrane"/>
    <property type="evidence" value="ECO:0007669"/>
    <property type="project" value="UniProtKB-SubCell"/>
</dbReference>
<gene>
    <name evidence="10" type="primary">mscL</name>
    <name evidence="11" type="ORF">HMPREF1630_02135</name>
</gene>
<dbReference type="HAMAP" id="MF_00115">
    <property type="entry name" value="MscL"/>
    <property type="match status" value="1"/>
</dbReference>
<keyword evidence="5 10" id="KW-0812">Transmembrane</keyword>
<protein>
    <recommendedName>
        <fullName evidence="10">Large-conductance mechanosensitive channel</fullName>
    </recommendedName>
</protein>
<comment type="similarity">
    <text evidence="2 10">Belongs to the MscL family.</text>
</comment>
<dbReference type="InterPro" id="IPR036019">
    <property type="entry name" value="MscL_channel"/>
</dbReference>
<dbReference type="AlphaFoldDB" id="A0A095X599"/>
<evidence type="ECO:0000256" key="10">
    <source>
        <dbReference type="HAMAP-Rule" id="MF_00115"/>
    </source>
</evidence>
<evidence type="ECO:0000256" key="6">
    <source>
        <dbReference type="ARBA" id="ARBA00022989"/>
    </source>
</evidence>
<dbReference type="InterPro" id="IPR019823">
    <property type="entry name" value="Mechanosensitive_channel_CS"/>
</dbReference>
<proteinExistence type="inferred from homology"/>
<dbReference type="Pfam" id="PF01741">
    <property type="entry name" value="MscL"/>
    <property type="match status" value="1"/>
</dbReference>
<dbReference type="OrthoDB" id="9810350at2"/>
<evidence type="ECO:0000256" key="9">
    <source>
        <dbReference type="ARBA" id="ARBA00023303"/>
    </source>
</evidence>
<dbReference type="EMBL" id="JRMW01000024">
    <property type="protein sequence ID" value="KGF04841.1"/>
    <property type="molecule type" value="Genomic_DNA"/>
</dbReference>
<dbReference type="InterPro" id="IPR037673">
    <property type="entry name" value="MSC/AndL"/>
</dbReference>
<keyword evidence="4 10" id="KW-1003">Cell membrane</keyword>
<dbReference type="PRINTS" id="PR01264">
    <property type="entry name" value="MECHCHANNEL"/>
</dbReference>
<feature type="transmembrane region" description="Helical" evidence="10">
    <location>
        <begin position="69"/>
        <end position="87"/>
    </location>
</feature>
<dbReference type="Gene3D" id="1.10.1200.120">
    <property type="entry name" value="Large-conductance mechanosensitive channel, MscL, domain 1"/>
    <property type="match status" value="1"/>
</dbReference>